<dbReference type="EMBL" id="VDMD01000012">
    <property type="protein sequence ID" value="TRM62490.1"/>
    <property type="molecule type" value="Genomic_DNA"/>
</dbReference>
<feature type="non-terminal residue" evidence="1">
    <location>
        <position position="180"/>
    </location>
</feature>
<evidence type="ECO:0000313" key="2">
    <source>
        <dbReference type="Proteomes" id="UP000320762"/>
    </source>
</evidence>
<protein>
    <submittedName>
        <fullName evidence="1">Uncharacterized protein</fullName>
    </submittedName>
</protein>
<reference evidence="1 2" key="1">
    <citation type="journal article" date="2019" name="New Phytol.">
        <title>Comparative genomics reveals unique wood-decay strategies and fruiting body development in the Schizophyllaceae.</title>
        <authorList>
            <person name="Almasi E."/>
            <person name="Sahu N."/>
            <person name="Krizsan K."/>
            <person name="Balint B."/>
            <person name="Kovacs G.M."/>
            <person name="Kiss B."/>
            <person name="Cseklye J."/>
            <person name="Drula E."/>
            <person name="Henrissat B."/>
            <person name="Nagy I."/>
            <person name="Chovatia M."/>
            <person name="Adam C."/>
            <person name="LaButti K."/>
            <person name="Lipzen A."/>
            <person name="Riley R."/>
            <person name="Grigoriev I.V."/>
            <person name="Nagy L.G."/>
        </authorList>
    </citation>
    <scope>NUCLEOTIDE SEQUENCE [LARGE SCALE GENOMIC DNA]</scope>
    <source>
        <strain evidence="1 2">NL-1724</strain>
    </source>
</reference>
<comment type="caution">
    <text evidence="1">The sequence shown here is derived from an EMBL/GenBank/DDBJ whole genome shotgun (WGS) entry which is preliminary data.</text>
</comment>
<proteinExistence type="predicted"/>
<evidence type="ECO:0000313" key="1">
    <source>
        <dbReference type="EMBL" id="TRM62490.1"/>
    </source>
</evidence>
<organism evidence="1 2">
    <name type="scientific">Schizophyllum amplum</name>
    <dbReference type="NCBI Taxonomy" id="97359"/>
    <lineage>
        <taxon>Eukaryota</taxon>
        <taxon>Fungi</taxon>
        <taxon>Dikarya</taxon>
        <taxon>Basidiomycota</taxon>
        <taxon>Agaricomycotina</taxon>
        <taxon>Agaricomycetes</taxon>
        <taxon>Agaricomycetidae</taxon>
        <taxon>Agaricales</taxon>
        <taxon>Schizophyllaceae</taxon>
        <taxon>Schizophyllum</taxon>
    </lineage>
</organism>
<keyword evidence="2" id="KW-1185">Reference proteome</keyword>
<name>A0A550CCE6_9AGAR</name>
<dbReference type="AlphaFoldDB" id="A0A550CCE6"/>
<gene>
    <name evidence="1" type="ORF">BD626DRAFT_497558</name>
</gene>
<accession>A0A550CCE6</accession>
<dbReference type="Proteomes" id="UP000320762">
    <property type="component" value="Unassembled WGS sequence"/>
</dbReference>
<sequence>MAWAGSTATLKPGDIQNDMFLNNLVQPNNVIMVFCSRLLHTVIAPGCGFLHSQTYVILANGARGWVNDLFAPPLTVINFGLNIPGYAPGPMFNVIPSVLLLPTFQGLPGDPPMSLAVGFDVDWSHTLQATSTQAVPSIYNYKSKRVGRYMRLKAGAGAAPMGPYARSTGARRCRIIDASA</sequence>